<dbReference type="Proteomes" id="UP000019149">
    <property type="component" value="Unassembled WGS sequence"/>
</dbReference>
<dbReference type="STRING" id="6210.W6UKM7"/>
<keyword evidence="7" id="KW-1185">Reference proteome</keyword>
<keyword evidence="6" id="KW-0675">Receptor</keyword>
<name>W6UKM7_ECHGR</name>
<dbReference type="InterPro" id="IPR000719">
    <property type="entry name" value="Prot_kinase_dom"/>
</dbReference>
<dbReference type="GO" id="GO:0004383">
    <property type="term" value="F:guanylate cyclase activity"/>
    <property type="evidence" value="ECO:0007669"/>
    <property type="project" value="UniProtKB-EC"/>
</dbReference>
<keyword evidence="4" id="KW-0141">cGMP biosynthesis</keyword>
<dbReference type="SUPFAM" id="SSF56112">
    <property type="entry name" value="Protein kinase-like (PK-like)"/>
    <property type="match status" value="1"/>
</dbReference>
<dbReference type="GO" id="GO:0005524">
    <property type="term" value="F:ATP binding"/>
    <property type="evidence" value="ECO:0007669"/>
    <property type="project" value="InterPro"/>
</dbReference>
<reference evidence="6 7" key="1">
    <citation type="journal article" date="2013" name="Nat. Genet.">
        <title>The genome of the hydatid tapeworm Echinococcus granulosus.</title>
        <authorList>
            <person name="Zheng H."/>
            <person name="Zhang W."/>
            <person name="Zhang L."/>
            <person name="Zhang Z."/>
            <person name="Li J."/>
            <person name="Lu G."/>
            <person name="Zhu Y."/>
            <person name="Wang Y."/>
            <person name="Huang Y."/>
            <person name="Liu J."/>
            <person name="Kang H."/>
            <person name="Chen J."/>
            <person name="Wang L."/>
            <person name="Chen A."/>
            <person name="Yu S."/>
            <person name="Gao Z."/>
            <person name="Jin L."/>
            <person name="Gu W."/>
            <person name="Wang Z."/>
            <person name="Zhao L."/>
            <person name="Shi B."/>
            <person name="Wen H."/>
            <person name="Lin R."/>
            <person name="Jones M.K."/>
            <person name="Brejova B."/>
            <person name="Vinar T."/>
            <person name="Zhao G."/>
            <person name="McManus D.P."/>
            <person name="Chen Z."/>
            <person name="Zhou Y."/>
            <person name="Wang S."/>
        </authorList>
    </citation>
    <scope>NUCLEOTIDE SEQUENCE [LARGE SCALE GENOMIC DNA]</scope>
</reference>
<dbReference type="PROSITE" id="PS50011">
    <property type="entry name" value="PROTEIN_KINASE_DOM"/>
    <property type="match status" value="1"/>
</dbReference>
<dbReference type="EMBL" id="APAU02000380">
    <property type="protein sequence ID" value="EUB54044.1"/>
    <property type="molecule type" value="Genomic_DNA"/>
</dbReference>
<sequence length="106" mass="12159">MTDVVQGMEYLHSTSLKAHRRLKLTQCIVTCRWVLNITDFAAASFRTKLGDVCAFAIIMHEVFYQTKPFGLEDILVEEILKRVIGRAKPPFRPQVIPSCHYKLPPN</sequence>
<dbReference type="GO" id="GO:0007168">
    <property type="term" value="P:receptor guanylyl cyclase signaling pathway"/>
    <property type="evidence" value="ECO:0007669"/>
    <property type="project" value="TreeGrafter"/>
</dbReference>
<dbReference type="KEGG" id="egl:EGR_11099"/>
<accession>W6UKM7</accession>
<keyword evidence="2" id="KW-0547">Nucleotide-binding</keyword>
<evidence type="ECO:0000256" key="1">
    <source>
        <dbReference type="ARBA" id="ARBA00012202"/>
    </source>
</evidence>
<dbReference type="InterPro" id="IPR011009">
    <property type="entry name" value="Kinase-like_dom_sf"/>
</dbReference>
<comment type="caution">
    <text evidence="6">The sequence shown here is derived from an EMBL/GenBank/DDBJ whole genome shotgun (WGS) entry which is preliminary data.</text>
</comment>
<dbReference type="GeneID" id="36346814"/>
<dbReference type="GO" id="GO:0004016">
    <property type="term" value="F:adenylate cyclase activity"/>
    <property type="evidence" value="ECO:0007669"/>
    <property type="project" value="TreeGrafter"/>
</dbReference>
<evidence type="ECO:0000313" key="7">
    <source>
        <dbReference type="Proteomes" id="UP000019149"/>
    </source>
</evidence>
<dbReference type="RefSeq" id="XP_024345240.1">
    <property type="nucleotide sequence ID" value="XM_024500348.1"/>
</dbReference>
<evidence type="ECO:0000256" key="3">
    <source>
        <dbReference type="ARBA" id="ARBA00023239"/>
    </source>
</evidence>
<proteinExistence type="predicted"/>
<dbReference type="PANTHER" id="PTHR11920">
    <property type="entry name" value="GUANYLYL CYCLASE"/>
    <property type="match status" value="1"/>
</dbReference>
<dbReference type="CTD" id="36346814"/>
<evidence type="ECO:0000256" key="4">
    <source>
        <dbReference type="ARBA" id="ARBA00023293"/>
    </source>
</evidence>
<keyword evidence="3" id="KW-0456">Lyase</keyword>
<dbReference type="PANTHER" id="PTHR11920:SF501">
    <property type="entry name" value="GUANYLATE CYCLASE 32E"/>
    <property type="match status" value="1"/>
</dbReference>
<dbReference type="OrthoDB" id="1890790at2759"/>
<dbReference type="Gene3D" id="1.10.510.10">
    <property type="entry name" value="Transferase(Phosphotransferase) domain 1"/>
    <property type="match status" value="1"/>
</dbReference>
<dbReference type="InterPro" id="IPR050401">
    <property type="entry name" value="Cyclic_nucleotide_synthase"/>
</dbReference>
<dbReference type="EC" id="4.6.1.2" evidence="1"/>
<evidence type="ECO:0000259" key="5">
    <source>
        <dbReference type="PROSITE" id="PS50011"/>
    </source>
</evidence>
<dbReference type="GO" id="GO:0004672">
    <property type="term" value="F:protein kinase activity"/>
    <property type="evidence" value="ECO:0007669"/>
    <property type="project" value="InterPro"/>
</dbReference>
<organism evidence="6 7">
    <name type="scientific">Echinococcus granulosus</name>
    <name type="common">Hydatid tapeworm</name>
    <dbReference type="NCBI Taxonomy" id="6210"/>
    <lineage>
        <taxon>Eukaryota</taxon>
        <taxon>Metazoa</taxon>
        <taxon>Spiralia</taxon>
        <taxon>Lophotrochozoa</taxon>
        <taxon>Platyhelminthes</taxon>
        <taxon>Cestoda</taxon>
        <taxon>Eucestoda</taxon>
        <taxon>Cyclophyllidea</taxon>
        <taxon>Taeniidae</taxon>
        <taxon>Echinococcus</taxon>
        <taxon>Echinococcus granulosus group</taxon>
    </lineage>
</organism>
<dbReference type="GO" id="GO:0001653">
    <property type="term" value="F:peptide receptor activity"/>
    <property type="evidence" value="ECO:0007669"/>
    <property type="project" value="TreeGrafter"/>
</dbReference>
<evidence type="ECO:0000313" key="6">
    <source>
        <dbReference type="EMBL" id="EUB54044.1"/>
    </source>
</evidence>
<feature type="domain" description="Protein kinase" evidence="5">
    <location>
        <begin position="1"/>
        <end position="106"/>
    </location>
</feature>
<dbReference type="GO" id="GO:0005886">
    <property type="term" value="C:plasma membrane"/>
    <property type="evidence" value="ECO:0007669"/>
    <property type="project" value="TreeGrafter"/>
</dbReference>
<gene>
    <name evidence="6" type="ORF">EGR_11099</name>
</gene>
<protein>
    <recommendedName>
        <fullName evidence="1">guanylate cyclase</fullName>
        <ecNumber evidence="1">4.6.1.2</ecNumber>
    </recommendedName>
</protein>
<dbReference type="AlphaFoldDB" id="W6UKM7"/>
<evidence type="ECO:0000256" key="2">
    <source>
        <dbReference type="ARBA" id="ARBA00022741"/>
    </source>
</evidence>